<protein>
    <submittedName>
        <fullName evidence="2">Putative SnoaL-like aldol condensation-catalyzing enzyme</fullName>
    </submittedName>
</protein>
<dbReference type="AlphaFoldDB" id="A0A7W7QSW8"/>
<evidence type="ECO:0000313" key="3">
    <source>
        <dbReference type="Proteomes" id="UP000552644"/>
    </source>
</evidence>
<gene>
    <name evidence="2" type="ORF">FHS44_006100</name>
</gene>
<dbReference type="SUPFAM" id="SSF54427">
    <property type="entry name" value="NTF2-like"/>
    <property type="match status" value="1"/>
</dbReference>
<dbReference type="Pfam" id="PF12680">
    <property type="entry name" value="SnoaL_2"/>
    <property type="match status" value="1"/>
</dbReference>
<dbReference type="Proteomes" id="UP000552644">
    <property type="component" value="Unassembled WGS sequence"/>
</dbReference>
<proteinExistence type="predicted"/>
<evidence type="ECO:0000259" key="1">
    <source>
        <dbReference type="Pfam" id="PF12680"/>
    </source>
</evidence>
<feature type="domain" description="SnoaL-like" evidence="1">
    <location>
        <begin position="11"/>
        <end position="110"/>
    </location>
</feature>
<name>A0A7W7QSW8_9ACTN</name>
<dbReference type="Gene3D" id="3.10.450.50">
    <property type="match status" value="1"/>
</dbReference>
<keyword evidence="3" id="KW-1185">Reference proteome</keyword>
<dbReference type="InterPro" id="IPR032710">
    <property type="entry name" value="NTF2-like_dom_sf"/>
</dbReference>
<dbReference type="InterPro" id="IPR037401">
    <property type="entry name" value="SnoaL-like"/>
</dbReference>
<reference evidence="2 3" key="1">
    <citation type="submission" date="2020-08" db="EMBL/GenBank/DDBJ databases">
        <title>Genomic Encyclopedia of Type Strains, Phase III (KMG-III): the genomes of soil and plant-associated and newly described type strains.</title>
        <authorList>
            <person name="Whitman W."/>
        </authorList>
    </citation>
    <scope>NUCLEOTIDE SEQUENCE [LARGE SCALE GENOMIC DNA]</scope>
    <source>
        <strain evidence="2 3">CECT 8840</strain>
    </source>
</reference>
<evidence type="ECO:0000313" key="2">
    <source>
        <dbReference type="EMBL" id="MBB4918964.1"/>
    </source>
</evidence>
<accession>A0A7W7QSW8</accession>
<sequence length="130" mass="15017">MPTAELNRRVVQEFYDLAFVRKRYAEAADAYFGDRYIQHNAFVADGIDAFKEHFGTSQAHLAPDYVQRPLRFIADEDLVAVHVWLRRHAEDTGIVLVDIFRLENGKIVEHWDVGMPIPDEDTIPHRNGVL</sequence>
<organism evidence="2 3">
    <name type="scientific">Streptosporangium saharense</name>
    <dbReference type="NCBI Taxonomy" id="1706840"/>
    <lineage>
        <taxon>Bacteria</taxon>
        <taxon>Bacillati</taxon>
        <taxon>Actinomycetota</taxon>
        <taxon>Actinomycetes</taxon>
        <taxon>Streptosporangiales</taxon>
        <taxon>Streptosporangiaceae</taxon>
        <taxon>Streptosporangium</taxon>
    </lineage>
</organism>
<comment type="caution">
    <text evidence="2">The sequence shown here is derived from an EMBL/GenBank/DDBJ whole genome shotgun (WGS) entry which is preliminary data.</text>
</comment>
<dbReference type="EMBL" id="JACHJP010000008">
    <property type="protein sequence ID" value="MBB4918964.1"/>
    <property type="molecule type" value="Genomic_DNA"/>
</dbReference>
<dbReference type="RefSeq" id="WP_184720724.1">
    <property type="nucleotide sequence ID" value="NZ_JACHJP010000008.1"/>
</dbReference>